<reference evidence="3" key="1">
    <citation type="journal article" date="2019" name="Int. J. Syst. Evol. Microbiol.">
        <title>The Global Catalogue of Microorganisms (GCM) 10K type strain sequencing project: providing services to taxonomists for standard genome sequencing and annotation.</title>
        <authorList>
            <consortium name="The Broad Institute Genomics Platform"/>
            <consortium name="The Broad Institute Genome Sequencing Center for Infectious Disease"/>
            <person name="Wu L."/>
            <person name="Ma J."/>
        </authorList>
    </citation>
    <scope>NUCLEOTIDE SEQUENCE [LARGE SCALE GENOMIC DNA]</scope>
    <source>
        <strain evidence="3">JCM 17695</strain>
    </source>
</reference>
<evidence type="ECO:0000313" key="3">
    <source>
        <dbReference type="Proteomes" id="UP001596512"/>
    </source>
</evidence>
<keyword evidence="1" id="KW-0472">Membrane</keyword>
<name>A0ABW2TQI7_9PSEU</name>
<gene>
    <name evidence="2" type="ORF">ACFQV2_16070</name>
</gene>
<proteinExistence type="predicted"/>
<dbReference type="Proteomes" id="UP001596512">
    <property type="component" value="Unassembled WGS sequence"/>
</dbReference>
<keyword evidence="1" id="KW-1133">Transmembrane helix</keyword>
<accession>A0ABW2TQI7</accession>
<evidence type="ECO:0000313" key="2">
    <source>
        <dbReference type="EMBL" id="MFC7614808.1"/>
    </source>
</evidence>
<feature type="transmembrane region" description="Helical" evidence="1">
    <location>
        <begin position="103"/>
        <end position="122"/>
    </location>
</feature>
<keyword evidence="1" id="KW-0812">Transmembrane</keyword>
<sequence>MTWIAAVLVAVRAVWLVDYLRRCAGAAAGSPWARIVGCGRKAGSLTTTGLVGAAPAQHQRSIALSERQLDTSLVGGSVALAAWTQLFVSSGGAPGSRISGTSLALLFTGALVLVMAPVVFRTPGLHLTYIGRESGSHVGFGLVLLSLFSVVADLVPGLRVPMIVLACLIVTRDAAEVVQHLRLQKGYTY</sequence>
<feature type="transmembrane region" description="Helical" evidence="1">
    <location>
        <begin position="134"/>
        <end position="152"/>
    </location>
</feature>
<keyword evidence="3" id="KW-1185">Reference proteome</keyword>
<evidence type="ECO:0000256" key="1">
    <source>
        <dbReference type="SAM" id="Phobius"/>
    </source>
</evidence>
<dbReference type="EMBL" id="JBHTEY010000004">
    <property type="protein sequence ID" value="MFC7614808.1"/>
    <property type="molecule type" value="Genomic_DNA"/>
</dbReference>
<organism evidence="2 3">
    <name type="scientific">Actinokineospora soli</name>
    <dbReference type="NCBI Taxonomy" id="1048753"/>
    <lineage>
        <taxon>Bacteria</taxon>
        <taxon>Bacillati</taxon>
        <taxon>Actinomycetota</taxon>
        <taxon>Actinomycetes</taxon>
        <taxon>Pseudonocardiales</taxon>
        <taxon>Pseudonocardiaceae</taxon>
        <taxon>Actinokineospora</taxon>
    </lineage>
</organism>
<comment type="caution">
    <text evidence="2">The sequence shown here is derived from an EMBL/GenBank/DDBJ whole genome shotgun (WGS) entry which is preliminary data.</text>
</comment>
<protein>
    <submittedName>
        <fullName evidence="2">Uncharacterized protein</fullName>
    </submittedName>
</protein>